<proteinExistence type="predicted"/>
<reference evidence="8" key="1">
    <citation type="submission" date="2016-01" db="EMBL/GenBank/DDBJ databases">
        <authorList>
            <person name="Peeters C."/>
        </authorList>
    </citation>
    <scope>NUCLEOTIDE SEQUENCE [LARGE SCALE GENOMIC DNA]</scope>
    <source>
        <strain evidence="8">LMG 22934</strain>
    </source>
</reference>
<dbReference type="STRING" id="326474.AWB65_01536"/>
<dbReference type="PANTHER" id="PTHR43466">
    <property type="entry name" value="2-OXO-4-HYDROXY-4-CARBOXY-5-UREIDOIMIDAZOLINE DECARBOXYLASE-RELATED"/>
    <property type="match status" value="1"/>
</dbReference>
<evidence type="ECO:0000256" key="1">
    <source>
        <dbReference type="ARBA" id="ARBA00001163"/>
    </source>
</evidence>
<dbReference type="PANTHER" id="PTHR43466:SF1">
    <property type="entry name" value="2-OXO-4-HYDROXY-4-CARBOXY-5-UREIDOIMIDAZOLINE DECARBOXYLASE-RELATED"/>
    <property type="match status" value="1"/>
</dbReference>
<dbReference type="NCBIfam" id="TIGR03164">
    <property type="entry name" value="UHCUDC"/>
    <property type="match status" value="1"/>
</dbReference>
<feature type="domain" description="Oxo-4-hydroxy-4-carboxy-5-ureidoimidazoline decarboxylase" evidence="7">
    <location>
        <begin position="11"/>
        <end position="167"/>
    </location>
</feature>
<dbReference type="RefSeq" id="WP_087666579.1">
    <property type="nucleotide sequence ID" value="NZ_FCNW02000005.1"/>
</dbReference>
<dbReference type="AlphaFoldDB" id="A0A158G581"/>
<evidence type="ECO:0000313" key="8">
    <source>
        <dbReference type="EMBL" id="SAL26779.1"/>
    </source>
</evidence>
<dbReference type="GO" id="GO:0051997">
    <property type="term" value="F:2-oxo-4-hydroxy-4-carboxy-5-ureidoimidazoline decarboxylase activity"/>
    <property type="evidence" value="ECO:0007669"/>
    <property type="project" value="UniProtKB-EC"/>
</dbReference>
<evidence type="ECO:0000256" key="4">
    <source>
        <dbReference type="ARBA" id="ARBA00022631"/>
    </source>
</evidence>
<comment type="caution">
    <text evidence="8">The sequence shown here is derived from an EMBL/GenBank/DDBJ whole genome shotgun (WGS) entry which is preliminary data.</text>
</comment>
<comment type="catalytic activity">
    <reaction evidence="1">
        <text>5-hydroxy-2-oxo-4-ureido-2,5-dihydro-1H-imidazole-5-carboxylate + H(+) = (S)-allantoin + CO2</text>
        <dbReference type="Rhea" id="RHEA:26301"/>
        <dbReference type="ChEBI" id="CHEBI:15378"/>
        <dbReference type="ChEBI" id="CHEBI:15678"/>
        <dbReference type="ChEBI" id="CHEBI:16526"/>
        <dbReference type="ChEBI" id="CHEBI:58639"/>
        <dbReference type="EC" id="4.1.1.97"/>
    </reaction>
</comment>
<name>A0A158G581_9BURK</name>
<keyword evidence="5" id="KW-0210">Decarboxylase</keyword>
<evidence type="ECO:0000256" key="2">
    <source>
        <dbReference type="ARBA" id="ARBA00004754"/>
    </source>
</evidence>
<dbReference type="OrthoDB" id="9800909at2"/>
<dbReference type="Proteomes" id="UP000054977">
    <property type="component" value="Unassembled WGS sequence"/>
</dbReference>
<evidence type="ECO:0000259" key="7">
    <source>
        <dbReference type="Pfam" id="PF09349"/>
    </source>
</evidence>
<evidence type="ECO:0000256" key="3">
    <source>
        <dbReference type="ARBA" id="ARBA00012257"/>
    </source>
</evidence>
<dbReference type="EC" id="4.1.1.97" evidence="3"/>
<keyword evidence="4" id="KW-0659">Purine metabolism</keyword>
<dbReference type="SUPFAM" id="SSF158694">
    <property type="entry name" value="UraD-Like"/>
    <property type="match status" value="1"/>
</dbReference>
<dbReference type="GO" id="GO:0006144">
    <property type="term" value="P:purine nucleobase metabolic process"/>
    <property type="evidence" value="ECO:0007669"/>
    <property type="project" value="UniProtKB-KW"/>
</dbReference>
<evidence type="ECO:0000313" key="9">
    <source>
        <dbReference type="Proteomes" id="UP000054977"/>
    </source>
</evidence>
<keyword evidence="6" id="KW-0456">Lyase</keyword>
<evidence type="ECO:0000256" key="5">
    <source>
        <dbReference type="ARBA" id="ARBA00022793"/>
    </source>
</evidence>
<protein>
    <recommendedName>
        <fullName evidence="3">2-oxo-4-hydroxy-4-carboxy-5-ureidoimidazoline decarboxylase</fullName>
        <ecNumber evidence="3">4.1.1.97</ecNumber>
    </recommendedName>
</protein>
<dbReference type="Gene3D" id="1.10.3330.10">
    <property type="entry name" value="Oxo-4-hydroxy-4-carboxy-5-ureidoimidazoline decarboxylase"/>
    <property type="match status" value="1"/>
</dbReference>
<dbReference type="InterPro" id="IPR036778">
    <property type="entry name" value="OHCU_decarboxylase_sf"/>
</dbReference>
<dbReference type="GO" id="GO:0000255">
    <property type="term" value="P:allantoin metabolic process"/>
    <property type="evidence" value="ECO:0007669"/>
    <property type="project" value="InterPro"/>
</dbReference>
<dbReference type="Pfam" id="PF09349">
    <property type="entry name" value="OHCU_decarbox"/>
    <property type="match status" value="1"/>
</dbReference>
<sequence>MSQSIDLAPVNALDQTAFVRTFGSVFEHFPQAADGAWPRRPFASARALHDAMMDVIRNLDAQAQCDFLNLHPLLSGANIRAGTMTADSNAEQKSAGLDAMTAQQEATLERQNAAYLERHGFPFIICVRHYTREGIFAALERRLDRATHQEIDEALAQIAAITRGRLNERLGALERLTVSVT</sequence>
<comment type="pathway">
    <text evidence="2">Purine metabolism; urate degradation; (S)-allantoin from urate: step 3/3.</text>
</comment>
<dbReference type="InterPro" id="IPR017580">
    <property type="entry name" value="OHCU_decarboxylase-1"/>
</dbReference>
<accession>A0A158G581</accession>
<dbReference type="EMBL" id="FCNW02000005">
    <property type="protein sequence ID" value="SAL26779.1"/>
    <property type="molecule type" value="Genomic_DNA"/>
</dbReference>
<dbReference type="UniPathway" id="UPA00394">
    <property type="reaction ID" value="UER00652"/>
</dbReference>
<gene>
    <name evidence="8" type="ORF">AWB65_01536</name>
</gene>
<organism evidence="8 9">
    <name type="scientific">Caballeronia humi</name>
    <dbReference type="NCBI Taxonomy" id="326474"/>
    <lineage>
        <taxon>Bacteria</taxon>
        <taxon>Pseudomonadati</taxon>
        <taxon>Pseudomonadota</taxon>
        <taxon>Betaproteobacteria</taxon>
        <taxon>Burkholderiales</taxon>
        <taxon>Burkholderiaceae</taxon>
        <taxon>Caballeronia</taxon>
    </lineage>
</organism>
<keyword evidence="9" id="KW-1185">Reference proteome</keyword>
<dbReference type="InterPro" id="IPR018020">
    <property type="entry name" value="OHCU_decarboxylase"/>
</dbReference>
<evidence type="ECO:0000256" key="6">
    <source>
        <dbReference type="ARBA" id="ARBA00023239"/>
    </source>
</evidence>
<dbReference type="GO" id="GO:0019628">
    <property type="term" value="P:urate catabolic process"/>
    <property type="evidence" value="ECO:0007669"/>
    <property type="project" value="UniProtKB-UniPathway"/>
</dbReference>